<reference evidence="5 6" key="1">
    <citation type="submission" date="2015-05" db="EMBL/GenBank/DDBJ databases">
        <title>Complete genome sequence of Lactobacillus salivarius Ren, a probiotic strain with antitumor activity.</title>
        <authorList>
            <person name="Sun E."/>
            <person name="Zhao L."/>
            <person name="Liu S."/>
            <person name="Zhang M."/>
            <person name="Guo H."/>
            <person name="Ren F."/>
        </authorList>
    </citation>
    <scope>NUCLEOTIDE SEQUENCE [LARGE SCALE GENOMIC DNA]</scope>
    <source>
        <strain evidence="5 6">Ren</strain>
    </source>
</reference>
<dbReference type="InterPro" id="IPR014036">
    <property type="entry name" value="DeoR-like_C"/>
</dbReference>
<dbReference type="PANTHER" id="PTHR30363:SF51">
    <property type="entry name" value="HTH-TYPE TRANSCRIPTIONAL REPRESSOR GLCR"/>
    <property type="match status" value="1"/>
</dbReference>
<evidence type="ECO:0000313" key="6">
    <source>
        <dbReference type="Proteomes" id="UP000035027"/>
    </source>
</evidence>
<dbReference type="PANTHER" id="PTHR30363">
    <property type="entry name" value="HTH-TYPE TRANSCRIPTIONAL REGULATOR SRLR-RELATED"/>
    <property type="match status" value="1"/>
</dbReference>
<dbReference type="InterPro" id="IPR037171">
    <property type="entry name" value="NagB/RpiA_transferase-like"/>
</dbReference>
<name>A0A0F7PQU7_9LACO</name>
<feature type="domain" description="HTH deoR-type" evidence="4">
    <location>
        <begin position="14"/>
        <end position="69"/>
    </location>
</feature>
<sequence length="268" mass="30480">MLELTCEVMKMLSQEQRLEEIKEMLAKKHKLTTHELADHFGIAFDTARRDVLRLTSTGQAARIHGGLMEIKFNNVPGFVTRSHIQSPIKAKMARLAREEFNPSGLYFVGASTTLMQMCEQLGQINTTIMTNSIDNAVRLMLNKLPEVELLGGKIDKGNRYTYSMETLFQLDNITFDAAFIGTSKIQPDGVMVVDSYDAAIAKKVVERSRKVILIAQKYKFVTNNSSPYKSANLKDIDVLITDVPLEEKYRKYFKPDIKIKYVKEDETK</sequence>
<dbReference type="SUPFAM" id="SSF100950">
    <property type="entry name" value="NagB/RpiA/CoA transferase-like"/>
    <property type="match status" value="1"/>
</dbReference>
<dbReference type="SMART" id="SM00420">
    <property type="entry name" value="HTH_DEOR"/>
    <property type="match status" value="1"/>
</dbReference>
<dbReference type="Pfam" id="PF00455">
    <property type="entry name" value="DeoRC"/>
    <property type="match status" value="1"/>
</dbReference>
<dbReference type="Pfam" id="PF08220">
    <property type="entry name" value="HTH_DeoR"/>
    <property type="match status" value="1"/>
</dbReference>
<dbReference type="EMBL" id="CP011403">
    <property type="protein sequence ID" value="AKI03637.1"/>
    <property type="molecule type" value="Genomic_DNA"/>
</dbReference>
<dbReference type="Proteomes" id="UP000035027">
    <property type="component" value="Chromosome"/>
</dbReference>
<dbReference type="InterPro" id="IPR018356">
    <property type="entry name" value="Tscrpt_reg_HTH_DeoR_CS"/>
</dbReference>
<evidence type="ECO:0000313" key="5">
    <source>
        <dbReference type="EMBL" id="AKI03637.1"/>
    </source>
</evidence>
<dbReference type="SMART" id="SM01134">
    <property type="entry name" value="DeoRC"/>
    <property type="match status" value="1"/>
</dbReference>
<dbReference type="PATRIC" id="fig|1194971.3.peg.82"/>
<dbReference type="InterPro" id="IPR036390">
    <property type="entry name" value="WH_DNA-bd_sf"/>
</dbReference>
<dbReference type="Gene3D" id="3.40.50.1360">
    <property type="match status" value="1"/>
</dbReference>
<dbReference type="SUPFAM" id="SSF46785">
    <property type="entry name" value="Winged helix' DNA-binding domain"/>
    <property type="match status" value="1"/>
</dbReference>
<evidence type="ECO:0000256" key="2">
    <source>
        <dbReference type="ARBA" id="ARBA00023125"/>
    </source>
</evidence>
<dbReference type="InterPro" id="IPR050313">
    <property type="entry name" value="Carb_Metab_HTH_regulators"/>
</dbReference>
<keyword evidence="1" id="KW-0805">Transcription regulation</keyword>
<evidence type="ECO:0000256" key="1">
    <source>
        <dbReference type="ARBA" id="ARBA00023015"/>
    </source>
</evidence>
<keyword evidence="3" id="KW-0804">Transcription</keyword>
<dbReference type="InterPro" id="IPR001034">
    <property type="entry name" value="DeoR_HTH"/>
</dbReference>
<dbReference type="PROSITE" id="PS00894">
    <property type="entry name" value="HTH_DEOR_1"/>
    <property type="match status" value="1"/>
</dbReference>
<dbReference type="PROSITE" id="PS51000">
    <property type="entry name" value="HTH_DEOR_2"/>
    <property type="match status" value="1"/>
</dbReference>
<proteinExistence type="predicted"/>
<organism evidence="5 6">
    <name type="scientific">Ligilactobacillus salivarius str. Ren</name>
    <dbReference type="NCBI Taxonomy" id="1194971"/>
    <lineage>
        <taxon>Bacteria</taxon>
        <taxon>Bacillati</taxon>
        <taxon>Bacillota</taxon>
        <taxon>Bacilli</taxon>
        <taxon>Lactobacillales</taxon>
        <taxon>Lactobacillaceae</taxon>
        <taxon>Ligilactobacillus</taxon>
    </lineage>
</organism>
<dbReference type="GO" id="GO:0003677">
    <property type="term" value="F:DNA binding"/>
    <property type="evidence" value="ECO:0007669"/>
    <property type="project" value="UniProtKB-KW"/>
</dbReference>
<gene>
    <name evidence="5" type="ORF">LsR_00084</name>
</gene>
<dbReference type="GO" id="GO:0003700">
    <property type="term" value="F:DNA-binding transcription factor activity"/>
    <property type="evidence" value="ECO:0007669"/>
    <property type="project" value="InterPro"/>
</dbReference>
<keyword evidence="2" id="KW-0238">DNA-binding</keyword>
<evidence type="ECO:0000256" key="3">
    <source>
        <dbReference type="ARBA" id="ARBA00023163"/>
    </source>
</evidence>
<dbReference type="AlphaFoldDB" id="A0A0F7PQU7"/>
<evidence type="ECO:0000259" key="4">
    <source>
        <dbReference type="PROSITE" id="PS51000"/>
    </source>
</evidence>
<accession>A0A0F7PQU7</accession>
<protein>
    <submittedName>
        <fullName evidence="5">Decarboxylase</fullName>
    </submittedName>
</protein>